<dbReference type="STRING" id="254406.SAMN04488042_10327"/>
<feature type="region of interest" description="Disordered" evidence="1">
    <location>
        <begin position="88"/>
        <end position="116"/>
    </location>
</feature>
<feature type="compositionally biased region" description="Low complexity" evidence="1">
    <location>
        <begin position="101"/>
        <end position="116"/>
    </location>
</feature>
<reference evidence="2 3" key="1">
    <citation type="submission" date="2016-10" db="EMBL/GenBank/DDBJ databases">
        <authorList>
            <person name="de Groot N.N."/>
        </authorList>
    </citation>
    <scope>NUCLEOTIDE SEQUENCE [LARGE SCALE GENOMIC DNA]</scope>
    <source>
        <strain evidence="2 3">DSM 15283</strain>
    </source>
</reference>
<dbReference type="EMBL" id="FOTQ01000003">
    <property type="protein sequence ID" value="SFM01362.1"/>
    <property type="molecule type" value="Genomic_DNA"/>
</dbReference>
<dbReference type="RefSeq" id="WP_093093411.1">
    <property type="nucleotide sequence ID" value="NZ_FOTQ01000003.1"/>
</dbReference>
<proteinExistence type="predicted"/>
<sequence length="116" mass="12539">MGSNDENPAAYPAQAEECLPKARDAIKSLRATDAIFAEICDDYELLVGDLHVLSQCEGASEEDLQKARDLFLESLKGLTDEIRAALERASRRVGGPRGPDSTSSSPHQFSQSGEDT</sequence>
<organism evidence="2 3">
    <name type="scientific">Shimia aestuarii</name>
    <dbReference type="NCBI Taxonomy" id="254406"/>
    <lineage>
        <taxon>Bacteria</taxon>
        <taxon>Pseudomonadati</taxon>
        <taxon>Pseudomonadota</taxon>
        <taxon>Alphaproteobacteria</taxon>
        <taxon>Rhodobacterales</taxon>
        <taxon>Roseobacteraceae</taxon>
    </lineage>
</organism>
<dbReference type="OrthoDB" id="7876144at2"/>
<protein>
    <submittedName>
        <fullName evidence="2">Uncharacterized protein</fullName>
    </submittedName>
</protein>
<name>A0A1I4MDA2_9RHOB</name>
<gene>
    <name evidence="2" type="ORF">SAMN04488042_10327</name>
</gene>
<accession>A0A1I4MDA2</accession>
<keyword evidence="3" id="KW-1185">Reference proteome</keyword>
<evidence type="ECO:0000313" key="2">
    <source>
        <dbReference type="EMBL" id="SFM01362.1"/>
    </source>
</evidence>
<dbReference type="AlphaFoldDB" id="A0A1I4MDA2"/>
<evidence type="ECO:0000313" key="3">
    <source>
        <dbReference type="Proteomes" id="UP000199144"/>
    </source>
</evidence>
<dbReference type="Proteomes" id="UP000199144">
    <property type="component" value="Unassembled WGS sequence"/>
</dbReference>
<evidence type="ECO:0000256" key="1">
    <source>
        <dbReference type="SAM" id="MobiDB-lite"/>
    </source>
</evidence>